<dbReference type="PANTHER" id="PTHR24093:SF369">
    <property type="entry name" value="CALCIUM-TRANSPORTING ATPASE"/>
    <property type="match status" value="1"/>
</dbReference>
<dbReference type="AlphaFoldDB" id="A0A9K3DDJ9"/>
<evidence type="ECO:0000313" key="4">
    <source>
        <dbReference type="EMBL" id="GIQ92932.1"/>
    </source>
</evidence>
<dbReference type="EMBL" id="BDIP01010960">
    <property type="protein sequence ID" value="GIQ92932.1"/>
    <property type="molecule type" value="Genomic_DNA"/>
</dbReference>
<proteinExistence type="predicted"/>
<dbReference type="InterPro" id="IPR008250">
    <property type="entry name" value="ATPase_P-typ_transduc_dom_A_sf"/>
</dbReference>
<dbReference type="GO" id="GO:0005388">
    <property type="term" value="F:P-type calcium transporter activity"/>
    <property type="evidence" value="ECO:0007669"/>
    <property type="project" value="TreeGrafter"/>
</dbReference>
<dbReference type="Proteomes" id="UP000265618">
    <property type="component" value="Unassembled WGS sequence"/>
</dbReference>
<name>A0A9K3DDJ9_9EUKA</name>
<gene>
    <name evidence="4" type="ORF">KIPB_017017</name>
</gene>
<dbReference type="Gene3D" id="1.20.1110.10">
    <property type="entry name" value="Calcium-transporting ATPase, transmembrane domain"/>
    <property type="match status" value="1"/>
</dbReference>
<sequence length="80" mass="8912">VDESGMTGESDHVKKNRDINPYLIATSTIQTGTDNRMIVTAVGEHTEYGQIMATFRTEPEQTPLQVKLHKMAVLIGKVRI</sequence>
<organism evidence="4 5">
    <name type="scientific">Kipferlia bialata</name>
    <dbReference type="NCBI Taxonomy" id="797122"/>
    <lineage>
        <taxon>Eukaryota</taxon>
        <taxon>Metamonada</taxon>
        <taxon>Carpediemonas-like organisms</taxon>
        <taxon>Kipferlia</taxon>
    </lineage>
</organism>
<feature type="non-terminal residue" evidence="4">
    <location>
        <position position="1"/>
    </location>
</feature>
<evidence type="ECO:0000259" key="3">
    <source>
        <dbReference type="Pfam" id="PF00122"/>
    </source>
</evidence>
<feature type="domain" description="P-type ATPase A" evidence="3">
    <location>
        <begin position="1"/>
        <end position="53"/>
    </location>
</feature>
<dbReference type="GO" id="GO:0005886">
    <property type="term" value="C:plasma membrane"/>
    <property type="evidence" value="ECO:0007669"/>
    <property type="project" value="TreeGrafter"/>
</dbReference>
<evidence type="ECO:0000256" key="1">
    <source>
        <dbReference type="ARBA" id="ARBA00004127"/>
    </source>
</evidence>
<evidence type="ECO:0000313" key="5">
    <source>
        <dbReference type="Proteomes" id="UP000265618"/>
    </source>
</evidence>
<accession>A0A9K3DDJ9</accession>
<comment type="subcellular location">
    <subcellularLocation>
        <location evidence="1">Endomembrane system</location>
        <topology evidence="1">Multi-pass membrane protein</topology>
    </subcellularLocation>
</comment>
<evidence type="ECO:0000256" key="2">
    <source>
        <dbReference type="ARBA" id="ARBA00022842"/>
    </source>
</evidence>
<comment type="caution">
    <text evidence="4">The sequence shown here is derived from an EMBL/GenBank/DDBJ whole genome shotgun (WGS) entry which is preliminary data.</text>
</comment>
<dbReference type="InterPro" id="IPR059000">
    <property type="entry name" value="ATPase_P-type_domA"/>
</dbReference>
<dbReference type="Pfam" id="PF00122">
    <property type="entry name" value="E1-E2_ATPase"/>
    <property type="match status" value="1"/>
</dbReference>
<keyword evidence="5" id="KW-1185">Reference proteome</keyword>
<reference evidence="4 5" key="1">
    <citation type="journal article" date="2018" name="PLoS ONE">
        <title>The draft genome of Kipferlia bialata reveals reductive genome evolution in fornicate parasites.</title>
        <authorList>
            <person name="Tanifuji G."/>
            <person name="Takabayashi S."/>
            <person name="Kume K."/>
            <person name="Takagi M."/>
            <person name="Nakayama T."/>
            <person name="Kamikawa R."/>
            <person name="Inagaki Y."/>
            <person name="Hashimoto T."/>
        </authorList>
    </citation>
    <scope>NUCLEOTIDE SEQUENCE [LARGE SCALE GENOMIC DNA]</scope>
    <source>
        <strain evidence="4">NY0173</strain>
    </source>
</reference>
<dbReference type="PANTHER" id="PTHR24093">
    <property type="entry name" value="CATION TRANSPORTING ATPASE"/>
    <property type="match status" value="1"/>
</dbReference>
<protein>
    <recommendedName>
        <fullName evidence="3">P-type ATPase A domain-containing protein</fullName>
    </recommendedName>
</protein>
<dbReference type="GO" id="GO:0012505">
    <property type="term" value="C:endomembrane system"/>
    <property type="evidence" value="ECO:0007669"/>
    <property type="project" value="UniProtKB-SubCell"/>
</dbReference>
<dbReference type="OrthoDB" id="3352408at2759"/>
<keyword evidence="2" id="KW-0460">Magnesium</keyword>
<dbReference type="SUPFAM" id="SSF81653">
    <property type="entry name" value="Calcium ATPase, transduction domain A"/>
    <property type="match status" value="1"/>
</dbReference>